<feature type="chain" id="PRO_5043269444" evidence="2">
    <location>
        <begin position="21"/>
        <end position="698"/>
    </location>
</feature>
<feature type="compositionally biased region" description="Acidic residues" evidence="1">
    <location>
        <begin position="500"/>
        <end position="512"/>
    </location>
</feature>
<protein>
    <submittedName>
        <fullName evidence="3">Uncharacterized protein</fullName>
    </submittedName>
</protein>
<sequence length="698" mass="77565">MSAWWLFFLVYSFVIFSVEGDGNSNSASSTAEVPSQGTSCLARPSQRPDSAEFCKTQESSWNTAVPSLQGLWLPLQDPSRDDELTGIWVALWLLQENALAERLVLRPVWSELGELCSPYGQAGWTESRPVEFLADCEHCFEDEEPKAAETVVKEEKQMERFGTAIKFACRAILAWKCNSMASDAADVLSNASWMGSQRAWKRNSTELSAASNACTSTIAAATAYDEWLSVTARRVDIAKKRADAMNKDEDISLITEDEMEDSEAREEEEIPRDENAQKIQEGLNNVVSSLTELSDSADKLEPKPKRPRTRDDENPGDSKAGGRQPSLQPFRKAFQGKGAPEQFPQVLSSWSDHVHNDELLNIAIATPEVRVQTTHKQHHADLVLIQGDPERKGAIITVYPPGVEEHLSTTLAVSLPEHVSGMDVITGAEAQDLLLSHACDVFHAGFQLPIGTVPTHWMANGHTFVVIFQDMQTETNNEIESALPALSSETIDQAETLDEEPIENENEQEGGESEPHQESSSSFDEEALQGLWIHQFHQPAHHCFVRWTTYNVILFDALQSVGLHRDLAVGFHYVQAPLVDQHEAEESIIIQRVGDIEGGSPAKLVIVDLTFAGQLQGSPTYHRRVQVFPRHLSRTGVLQELNLADPCVIEADRCTLHLNNALWAKEDAAPRELAHGAYLRLEVRLRNDEQEVKVQSAT</sequence>
<feature type="region of interest" description="Disordered" evidence="1">
    <location>
        <begin position="249"/>
        <end position="328"/>
    </location>
</feature>
<evidence type="ECO:0000256" key="2">
    <source>
        <dbReference type="SAM" id="SignalP"/>
    </source>
</evidence>
<gene>
    <name evidence="3" type="ORF">C1SCF055_LOCUS1793</name>
</gene>
<organism evidence="3">
    <name type="scientific">Cladocopium goreaui</name>
    <dbReference type="NCBI Taxonomy" id="2562237"/>
    <lineage>
        <taxon>Eukaryota</taxon>
        <taxon>Sar</taxon>
        <taxon>Alveolata</taxon>
        <taxon>Dinophyceae</taxon>
        <taxon>Suessiales</taxon>
        <taxon>Symbiodiniaceae</taxon>
        <taxon>Cladocopium</taxon>
    </lineage>
</organism>
<dbReference type="EMBL" id="CAMXCT030000063">
    <property type="protein sequence ID" value="CAL4760586.1"/>
    <property type="molecule type" value="Genomic_DNA"/>
</dbReference>
<evidence type="ECO:0000313" key="5">
    <source>
        <dbReference type="Proteomes" id="UP001152797"/>
    </source>
</evidence>
<evidence type="ECO:0000313" key="4">
    <source>
        <dbReference type="EMBL" id="CAL4760586.1"/>
    </source>
</evidence>
<reference evidence="4 5" key="2">
    <citation type="submission" date="2024-05" db="EMBL/GenBank/DDBJ databases">
        <authorList>
            <person name="Chen Y."/>
            <person name="Shah S."/>
            <person name="Dougan E. K."/>
            <person name="Thang M."/>
            <person name="Chan C."/>
        </authorList>
    </citation>
    <scope>NUCLEOTIDE SEQUENCE [LARGE SCALE GENOMIC DNA]</scope>
</reference>
<feature type="compositionally biased region" description="Polar residues" evidence="1">
    <location>
        <begin position="282"/>
        <end position="294"/>
    </location>
</feature>
<dbReference type="EMBL" id="CAMXCT020000063">
    <property type="protein sequence ID" value="CAL1126649.1"/>
    <property type="molecule type" value="Genomic_DNA"/>
</dbReference>
<proteinExistence type="predicted"/>
<feature type="compositionally biased region" description="Acidic residues" evidence="1">
    <location>
        <begin position="255"/>
        <end position="271"/>
    </location>
</feature>
<feature type="compositionally biased region" description="Basic and acidic residues" evidence="1">
    <location>
        <begin position="296"/>
        <end position="313"/>
    </location>
</feature>
<comment type="caution">
    <text evidence="3">The sequence shown here is derived from an EMBL/GenBank/DDBJ whole genome shotgun (WGS) entry which is preliminary data.</text>
</comment>
<evidence type="ECO:0000313" key="3">
    <source>
        <dbReference type="EMBL" id="CAI3973274.1"/>
    </source>
</evidence>
<dbReference type="Proteomes" id="UP001152797">
    <property type="component" value="Unassembled WGS sequence"/>
</dbReference>
<dbReference type="AlphaFoldDB" id="A0A9P1BH59"/>
<dbReference type="EMBL" id="CAMXCT010000063">
    <property type="protein sequence ID" value="CAI3973274.1"/>
    <property type="molecule type" value="Genomic_DNA"/>
</dbReference>
<accession>A0A9P1BH59</accession>
<keyword evidence="5" id="KW-1185">Reference proteome</keyword>
<feature type="signal peptide" evidence="2">
    <location>
        <begin position="1"/>
        <end position="20"/>
    </location>
</feature>
<name>A0A9P1BH59_9DINO</name>
<evidence type="ECO:0000256" key="1">
    <source>
        <dbReference type="SAM" id="MobiDB-lite"/>
    </source>
</evidence>
<keyword evidence="2" id="KW-0732">Signal</keyword>
<reference evidence="3" key="1">
    <citation type="submission" date="2022-10" db="EMBL/GenBank/DDBJ databases">
        <authorList>
            <person name="Chen Y."/>
            <person name="Dougan E. K."/>
            <person name="Chan C."/>
            <person name="Rhodes N."/>
            <person name="Thang M."/>
        </authorList>
    </citation>
    <scope>NUCLEOTIDE SEQUENCE</scope>
</reference>
<feature type="region of interest" description="Disordered" evidence="1">
    <location>
        <begin position="500"/>
        <end position="522"/>
    </location>
</feature>